<dbReference type="Proteomes" id="UP000294830">
    <property type="component" value="Unassembled WGS sequence"/>
</dbReference>
<dbReference type="InterPro" id="IPR001130">
    <property type="entry name" value="TatD-like"/>
</dbReference>
<protein>
    <submittedName>
        <fullName evidence="2">TatD DNase family protein</fullName>
    </submittedName>
</protein>
<evidence type="ECO:0000256" key="1">
    <source>
        <dbReference type="PIRSR" id="PIRSR005902-1"/>
    </source>
</evidence>
<reference evidence="2 3" key="1">
    <citation type="submission" date="2019-03" db="EMBL/GenBank/DDBJ databases">
        <title>Genomic Encyclopedia of Archaeal and Bacterial Type Strains, Phase II (KMG-II): from individual species to whole genera.</title>
        <authorList>
            <person name="Goeker M."/>
        </authorList>
    </citation>
    <scope>NUCLEOTIDE SEQUENCE [LARGE SCALE GENOMIC DNA]</scope>
    <source>
        <strain evidence="2 3">RL-C</strain>
    </source>
</reference>
<dbReference type="AlphaFoldDB" id="A0A4R2EP93"/>
<evidence type="ECO:0000313" key="3">
    <source>
        <dbReference type="Proteomes" id="UP000294830"/>
    </source>
</evidence>
<dbReference type="GO" id="GO:0016788">
    <property type="term" value="F:hydrolase activity, acting on ester bonds"/>
    <property type="evidence" value="ECO:0007669"/>
    <property type="project" value="InterPro"/>
</dbReference>
<proteinExistence type="predicted"/>
<feature type="binding site" evidence="1">
    <location>
        <position position="104"/>
    </location>
    <ligand>
        <name>a divalent metal cation</name>
        <dbReference type="ChEBI" id="CHEBI:60240"/>
        <label>2</label>
    </ligand>
</feature>
<evidence type="ECO:0000313" key="2">
    <source>
        <dbReference type="EMBL" id="TCN70683.1"/>
    </source>
</evidence>
<comment type="caution">
    <text evidence="2">The sequence shown here is derived from an EMBL/GenBank/DDBJ whole genome shotgun (WGS) entry which is preliminary data.</text>
</comment>
<dbReference type="Pfam" id="PF01026">
    <property type="entry name" value="TatD_DNase"/>
    <property type="match status" value="1"/>
</dbReference>
<sequence>MEVPFVDIHSHNKCRSSNITVTSAFLGENIAEIQKPFSIGIHPWHSDISTSNLELKFSPYLDEIVALGEIGLDRAIKIPISKQTKIFLAQLDIAKKHSLPVMIHCVKAYSDMLAIIPKYKKITYIFHGFYASQQILRCLLPYNTFFSMGIRELQRSKGTTLIRSIPANRLFLETDESGTEIEDVYTLASKAISIDIKVLREQLYNNYTNLF</sequence>
<name>A0A4R2EP93_9BACT</name>
<feature type="binding site" evidence="1">
    <location>
        <position position="69"/>
    </location>
    <ligand>
        <name>a divalent metal cation</name>
        <dbReference type="ChEBI" id="CHEBI:60240"/>
        <label>1</label>
    </ligand>
</feature>
<organism evidence="2 3">
    <name type="scientific">Acetobacteroides hydrogenigenes</name>
    <dbReference type="NCBI Taxonomy" id="979970"/>
    <lineage>
        <taxon>Bacteria</taxon>
        <taxon>Pseudomonadati</taxon>
        <taxon>Bacteroidota</taxon>
        <taxon>Bacteroidia</taxon>
        <taxon>Bacteroidales</taxon>
        <taxon>Rikenellaceae</taxon>
        <taxon>Acetobacteroides</taxon>
    </lineage>
</organism>
<dbReference type="OrthoDB" id="664222at2"/>
<accession>A0A4R2EP93</accession>
<dbReference type="EMBL" id="SLWB01000003">
    <property type="protein sequence ID" value="TCN70683.1"/>
    <property type="molecule type" value="Genomic_DNA"/>
</dbReference>
<dbReference type="RefSeq" id="WP_131838539.1">
    <property type="nucleotide sequence ID" value="NZ_SLWB01000003.1"/>
</dbReference>
<dbReference type="InterPro" id="IPR032466">
    <property type="entry name" value="Metal_Hydrolase"/>
</dbReference>
<keyword evidence="3" id="KW-1185">Reference proteome</keyword>
<dbReference type="PANTHER" id="PTHR47176">
    <property type="entry name" value="OSJNBA0020J04.13 PROTEIN"/>
    <property type="match status" value="1"/>
</dbReference>
<dbReference type="PANTHER" id="PTHR47176:SF1">
    <property type="entry name" value="OS04G0577500 PROTEIN"/>
    <property type="match status" value="1"/>
</dbReference>
<feature type="binding site" evidence="1">
    <location>
        <position position="127"/>
    </location>
    <ligand>
        <name>a divalent metal cation</name>
        <dbReference type="ChEBI" id="CHEBI:60240"/>
        <label>2</label>
    </ligand>
</feature>
<keyword evidence="1" id="KW-0479">Metal-binding</keyword>
<dbReference type="SUPFAM" id="SSF51556">
    <property type="entry name" value="Metallo-dependent hydrolases"/>
    <property type="match status" value="1"/>
</dbReference>
<dbReference type="Gene3D" id="3.20.20.140">
    <property type="entry name" value="Metal-dependent hydrolases"/>
    <property type="match status" value="1"/>
</dbReference>
<feature type="binding site" evidence="1">
    <location>
        <position position="175"/>
    </location>
    <ligand>
        <name>a divalent metal cation</name>
        <dbReference type="ChEBI" id="CHEBI:60240"/>
        <label>1</label>
    </ligand>
</feature>
<gene>
    <name evidence="2" type="ORF">CLV25_103205</name>
</gene>
<dbReference type="GO" id="GO:0046872">
    <property type="term" value="F:metal ion binding"/>
    <property type="evidence" value="ECO:0007669"/>
    <property type="project" value="UniProtKB-KW"/>
</dbReference>